<keyword evidence="1" id="KW-1133">Transmembrane helix</keyword>
<feature type="non-terminal residue" evidence="2">
    <location>
        <position position="1"/>
    </location>
</feature>
<dbReference type="AlphaFoldDB" id="A0A382SXR1"/>
<name>A0A382SXR1_9ZZZZ</name>
<sequence length="59" mass="6540">RYLGNVGGAKQNLIGLMVSSQIFFANLFYELYEAPMMWILIGLLAGMAWPSRKTAESGL</sequence>
<dbReference type="EMBL" id="UINC01131980">
    <property type="protein sequence ID" value="SVD14007.1"/>
    <property type="molecule type" value="Genomic_DNA"/>
</dbReference>
<keyword evidence="1" id="KW-0472">Membrane</keyword>
<evidence type="ECO:0000313" key="2">
    <source>
        <dbReference type="EMBL" id="SVD14007.1"/>
    </source>
</evidence>
<proteinExistence type="predicted"/>
<accession>A0A382SXR1</accession>
<evidence type="ECO:0000256" key="1">
    <source>
        <dbReference type="SAM" id="Phobius"/>
    </source>
</evidence>
<organism evidence="2">
    <name type="scientific">marine metagenome</name>
    <dbReference type="NCBI Taxonomy" id="408172"/>
    <lineage>
        <taxon>unclassified sequences</taxon>
        <taxon>metagenomes</taxon>
        <taxon>ecological metagenomes</taxon>
    </lineage>
</organism>
<reference evidence="2" key="1">
    <citation type="submission" date="2018-05" db="EMBL/GenBank/DDBJ databases">
        <authorList>
            <person name="Lanie J.A."/>
            <person name="Ng W.-L."/>
            <person name="Kazmierczak K.M."/>
            <person name="Andrzejewski T.M."/>
            <person name="Davidsen T.M."/>
            <person name="Wayne K.J."/>
            <person name="Tettelin H."/>
            <person name="Glass J.I."/>
            <person name="Rusch D."/>
            <person name="Podicherti R."/>
            <person name="Tsui H.-C.T."/>
            <person name="Winkler M.E."/>
        </authorList>
    </citation>
    <scope>NUCLEOTIDE SEQUENCE</scope>
</reference>
<gene>
    <name evidence="2" type="ORF">METZ01_LOCUS366861</name>
</gene>
<keyword evidence="1" id="KW-0812">Transmembrane</keyword>
<feature type="transmembrane region" description="Helical" evidence="1">
    <location>
        <begin position="35"/>
        <end position="51"/>
    </location>
</feature>
<protein>
    <submittedName>
        <fullName evidence="2">Uncharacterized protein</fullName>
    </submittedName>
</protein>